<dbReference type="PANTHER" id="PTHR10629">
    <property type="entry name" value="CYTOSINE-SPECIFIC METHYLTRANSFERASE"/>
    <property type="match status" value="1"/>
</dbReference>
<organism evidence="9 10">
    <name type="scientific">Hwanghaeella grinnelliae</name>
    <dbReference type="NCBI Taxonomy" id="2500179"/>
    <lineage>
        <taxon>Bacteria</taxon>
        <taxon>Pseudomonadati</taxon>
        <taxon>Pseudomonadota</taxon>
        <taxon>Alphaproteobacteria</taxon>
        <taxon>Rhodospirillales</taxon>
        <taxon>Rhodospirillaceae</taxon>
        <taxon>Hwanghaeella</taxon>
    </lineage>
</organism>
<dbReference type="EC" id="2.1.1.37" evidence="8"/>
<dbReference type="InterPro" id="IPR018117">
    <property type="entry name" value="C5_DNA_meth_AS"/>
</dbReference>
<evidence type="ECO:0000256" key="1">
    <source>
        <dbReference type="ARBA" id="ARBA00022603"/>
    </source>
</evidence>
<comment type="catalytic activity">
    <reaction evidence="5 8">
        <text>a 2'-deoxycytidine in DNA + S-adenosyl-L-methionine = a 5-methyl-2'-deoxycytidine in DNA + S-adenosyl-L-homocysteine + H(+)</text>
        <dbReference type="Rhea" id="RHEA:13681"/>
        <dbReference type="Rhea" id="RHEA-COMP:11369"/>
        <dbReference type="Rhea" id="RHEA-COMP:11370"/>
        <dbReference type="ChEBI" id="CHEBI:15378"/>
        <dbReference type="ChEBI" id="CHEBI:57856"/>
        <dbReference type="ChEBI" id="CHEBI:59789"/>
        <dbReference type="ChEBI" id="CHEBI:85452"/>
        <dbReference type="ChEBI" id="CHEBI:85454"/>
        <dbReference type="EC" id="2.1.1.37"/>
    </reaction>
</comment>
<dbReference type="PRINTS" id="PR00105">
    <property type="entry name" value="C5METTRFRASE"/>
</dbReference>
<dbReference type="AlphaFoldDB" id="A0A3S2ZB56"/>
<evidence type="ECO:0000256" key="5">
    <source>
        <dbReference type="ARBA" id="ARBA00047422"/>
    </source>
</evidence>
<name>A0A3S2ZB56_9PROT</name>
<dbReference type="PROSITE" id="PS00094">
    <property type="entry name" value="C5_MTASE_1"/>
    <property type="match status" value="1"/>
</dbReference>
<keyword evidence="4" id="KW-0680">Restriction system</keyword>
<dbReference type="GO" id="GO:0044027">
    <property type="term" value="P:negative regulation of gene expression via chromosomal CpG island methylation"/>
    <property type="evidence" value="ECO:0007669"/>
    <property type="project" value="TreeGrafter"/>
</dbReference>
<reference evidence="10" key="1">
    <citation type="submission" date="2019-01" db="EMBL/GenBank/DDBJ databases">
        <title>Gri0909 isolated from a small marine red alga.</title>
        <authorList>
            <person name="Kim J."/>
            <person name="Jeong S.E."/>
            <person name="Jeon C.O."/>
        </authorList>
    </citation>
    <scope>NUCLEOTIDE SEQUENCE [LARGE SCALE GENOMIC DNA]</scope>
    <source>
        <strain evidence="10">Gri0909</strain>
    </source>
</reference>
<dbReference type="PROSITE" id="PS51679">
    <property type="entry name" value="SAM_MT_C5"/>
    <property type="match status" value="1"/>
</dbReference>
<evidence type="ECO:0000256" key="7">
    <source>
        <dbReference type="RuleBase" id="RU000416"/>
    </source>
</evidence>
<dbReference type="Gene3D" id="3.90.120.10">
    <property type="entry name" value="DNA Methylase, subunit A, domain 2"/>
    <property type="match status" value="1"/>
</dbReference>
<dbReference type="Proteomes" id="UP000287447">
    <property type="component" value="Unassembled WGS sequence"/>
</dbReference>
<accession>A0A3S2ZB56</accession>
<dbReference type="InterPro" id="IPR001525">
    <property type="entry name" value="C5_MeTfrase"/>
</dbReference>
<dbReference type="InterPro" id="IPR050390">
    <property type="entry name" value="C5-Methyltransferase"/>
</dbReference>
<evidence type="ECO:0000313" key="10">
    <source>
        <dbReference type="Proteomes" id="UP000287447"/>
    </source>
</evidence>
<dbReference type="Gene3D" id="3.40.50.150">
    <property type="entry name" value="Vaccinia Virus protein VP39"/>
    <property type="match status" value="1"/>
</dbReference>
<dbReference type="GO" id="GO:0009307">
    <property type="term" value="P:DNA restriction-modification system"/>
    <property type="evidence" value="ECO:0007669"/>
    <property type="project" value="UniProtKB-KW"/>
</dbReference>
<protein>
    <recommendedName>
        <fullName evidence="8">Cytosine-specific methyltransferase</fullName>
        <ecNumber evidence="8">2.1.1.37</ecNumber>
    </recommendedName>
</protein>
<keyword evidence="1 6" id="KW-0489">Methyltransferase</keyword>
<proteinExistence type="inferred from homology"/>
<dbReference type="EMBL" id="SADE01000001">
    <property type="protein sequence ID" value="RVU39707.1"/>
    <property type="molecule type" value="Genomic_DNA"/>
</dbReference>
<comment type="caution">
    <text evidence="9">The sequence shown here is derived from an EMBL/GenBank/DDBJ whole genome shotgun (WGS) entry which is preliminary data.</text>
</comment>
<dbReference type="InterPro" id="IPR029063">
    <property type="entry name" value="SAM-dependent_MTases_sf"/>
</dbReference>
<sequence length="438" mass="48909">MMTGEQGAPVFVDLFAGCGGLSLGLMQSGMSGLFAIEKDDFAFRSLFRNLVDRRRRQHFQWPEWLPRAPMSVEGLNEKFAERLSELRGQIDILAGGPPCQGFSFAGRRQSDDPRNKLFEEYLKTVDLLNPRVVFVENVRGFGVDFPTGNTQNYANVLRDELERRYVVHEALLDVSIFGVPQARTRYFLLALDPKYGDLDPFDLLKSRLPKYLKTLGISVPVSAQDALSDLELTTNGSVPSRDTPGFREIFPGKANTDFQRLMRQGLSGSITDLRLARHRADIAERFRELIAACIAQGRLNVSIGPELRAAHGLKKQALRVMDPFAPAPTITSMPDDLLHYSEPRTLTVRENARLQSFPDWFSFHGKYTSGGDRRSREVPRFTQVANAVPPMVARAIGETLISILHSEPKPALESSSLTETDLTLSEASVCLNRTLLPA</sequence>
<dbReference type="NCBIfam" id="TIGR00675">
    <property type="entry name" value="dcm"/>
    <property type="match status" value="1"/>
</dbReference>
<evidence type="ECO:0000256" key="3">
    <source>
        <dbReference type="ARBA" id="ARBA00022691"/>
    </source>
</evidence>
<dbReference type="PANTHER" id="PTHR10629:SF52">
    <property type="entry name" value="DNA (CYTOSINE-5)-METHYLTRANSFERASE 1"/>
    <property type="match status" value="1"/>
</dbReference>
<gene>
    <name evidence="9" type="ORF">EOI86_02200</name>
</gene>
<comment type="similarity">
    <text evidence="6 7">Belongs to the class I-like SAM-binding methyltransferase superfamily. C5-methyltransferase family.</text>
</comment>
<evidence type="ECO:0000256" key="4">
    <source>
        <dbReference type="ARBA" id="ARBA00022747"/>
    </source>
</evidence>
<evidence type="ECO:0000256" key="6">
    <source>
        <dbReference type="PROSITE-ProRule" id="PRU01016"/>
    </source>
</evidence>
<keyword evidence="3 6" id="KW-0949">S-adenosyl-L-methionine</keyword>
<dbReference type="GO" id="GO:0003886">
    <property type="term" value="F:DNA (cytosine-5-)-methyltransferase activity"/>
    <property type="evidence" value="ECO:0007669"/>
    <property type="project" value="UniProtKB-EC"/>
</dbReference>
<keyword evidence="10" id="KW-1185">Reference proteome</keyword>
<dbReference type="GO" id="GO:0032259">
    <property type="term" value="P:methylation"/>
    <property type="evidence" value="ECO:0007669"/>
    <property type="project" value="UniProtKB-KW"/>
</dbReference>
<evidence type="ECO:0000313" key="9">
    <source>
        <dbReference type="EMBL" id="RVU39707.1"/>
    </source>
</evidence>
<dbReference type="OrthoDB" id="9813719at2"/>
<evidence type="ECO:0000256" key="2">
    <source>
        <dbReference type="ARBA" id="ARBA00022679"/>
    </source>
</evidence>
<keyword evidence="2 6" id="KW-0808">Transferase</keyword>
<dbReference type="SUPFAM" id="SSF53335">
    <property type="entry name" value="S-adenosyl-L-methionine-dependent methyltransferases"/>
    <property type="match status" value="1"/>
</dbReference>
<feature type="active site" evidence="6">
    <location>
        <position position="99"/>
    </location>
</feature>
<dbReference type="Pfam" id="PF00145">
    <property type="entry name" value="DNA_methylase"/>
    <property type="match status" value="1"/>
</dbReference>
<dbReference type="GO" id="GO:0003677">
    <property type="term" value="F:DNA binding"/>
    <property type="evidence" value="ECO:0007669"/>
    <property type="project" value="TreeGrafter"/>
</dbReference>
<evidence type="ECO:0000256" key="8">
    <source>
        <dbReference type="RuleBase" id="RU000417"/>
    </source>
</evidence>